<comment type="caution">
    <text evidence="2">The sequence shown here is derived from an EMBL/GenBank/DDBJ whole genome shotgun (WGS) entry which is preliminary data.</text>
</comment>
<reference evidence="2 3" key="1">
    <citation type="submission" date="2024-06" db="EMBL/GenBank/DDBJ databases">
        <title>Genomic Encyclopedia of Type Strains, Phase IV (KMG-IV): sequencing the most valuable type-strain genomes for metagenomic binning, comparative biology and taxonomic classification.</title>
        <authorList>
            <person name="Goeker M."/>
        </authorList>
    </citation>
    <scope>NUCLEOTIDE SEQUENCE [LARGE SCALE GENOMIC DNA]</scope>
    <source>
        <strain evidence="2 3">DSM 21331</strain>
    </source>
</reference>
<dbReference type="Proteomes" id="UP001549145">
    <property type="component" value="Unassembled WGS sequence"/>
</dbReference>
<dbReference type="SUPFAM" id="SSF51445">
    <property type="entry name" value="(Trans)glycosidases"/>
    <property type="match status" value="1"/>
</dbReference>
<organism evidence="2 3">
    <name type="scientific">Methylobacterium goesingense</name>
    <dbReference type="NCBI Taxonomy" id="243690"/>
    <lineage>
        <taxon>Bacteria</taxon>
        <taxon>Pseudomonadati</taxon>
        <taxon>Pseudomonadota</taxon>
        <taxon>Alphaproteobacteria</taxon>
        <taxon>Hyphomicrobiales</taxon>
        <taxon>Methylobacteriaceae</taxon>
        <taxon>Methylobacterium</taxon>
    </lineage>
</organism>
<dbReference type="EMBL" id="JBEPMM010000001">
    <property type="protein sequence ID" value="MET3690806.1"/>
    <property type="molecule type" value="Genomic_DNA"/>
</dbReference>
<evidence type="ECO:0000313" key="3">
    <source>
        <dbReference type="Proteomes" id="UP001549145"/>
    </source>
</evidence>
<name>A0ABV2KZ22_9HYPH</name>
<proteinExistence type="predicted"/>
<dbReference type="RefSeq" id="WP_238282988.1">
    <property type="nucleotide sequence ID" value="NZ_BPQL01000224.1"/>
</dbReference>
<gene>
    <name evidence="2" type="ORF">ABID43_000325</name>
</gene>
<sequence>MRNGWGVNVPNTPDAAERTAAALAFIGTRWVRLQFDGNTSAGIRALQEALLRQGAAEPNLKLQLLLNGYRNGAALNTWTAQQRWILDDVLSIRRPDGRSVLAAIEGPNEVNSGNGGGSRGPNDTLDKTGGQVSTSDNPVANANFVDWARRLSDFRHQNADALRGVEILSPTILYFFPGDWSRALDVSRYVDFGTFHYYAGPSGTGGVPSWPPNPDNFARMYRFAQAGISPGRPLVQSEGGASSHADGGYAADGRSGARYQLMQILDHHAMGGHRYMIYDLFNNPPSTKGRATRDPEDNFGLYYGDWTTPKPAAVALHNLSDLLSLGNSARDPRNRADTKAFTPAYDAAGLKVSGLRDAGSAGHALVMPKSDGSTIVAIWNEPMIDTGAGVSVTPTANAIVVAFGSEETYRVYDPTGGGGVADFAARATTLPIASGTGRSVALTLYGTPLLIELRSREAP</sequence>
<protein>
    <submittedName>
        <fullName evidence="2">Uncharacterized protein</fullName>
    </submittedName>
</protein>
<dbReference type="InterPro" id="IPR017853">
    <property type="entry name" value="GH"/>
</dbReference>
<accession>A0ABV2KZ22</accession>
<evidence type="ECO:0000313" key="2">
    <source>
        <dbReference type="EMBL" id="MET3690806.1"/>
    </source>
</evidence>
<evidence type="ECO:0000256" key="1">
    <source>
        <dbReference type="SAM" id="MobiDB-lite"/>
    </source>
</evidence>
<keyword evidence="3" id="KW-1185">Reference proteome</keyword>
<feature type="region of interest" description="Disordered" evidence="1">
    <location>
        <begin position="105"/>
        <end position="136"/>
    </location>
</feature>
<dbReference type="Gene3D" id="3.20.20.80">
    <property type="entry name" value="Glycosidases"/>
    <property type="match status" value="1"/>
</dbReference>